<feature type="domain" description="Peptidase S24/S26A/S26B/S26C" evidence="9">
    <location>
        <begin position="10"/>
        <end position="94"/>
    </location>
</feature>
<dbReference type="InterPro" id="IPR019533">
    <property type="entry name" value="Peptidase_S26"/>
</dbReference>
<dbReference type="Gene3D" id="2.10.109.10">
    <property type="entry name" value="Umud Fragment, subunit A"/>
    <property type="match status" value="1"/>
</dbReference>
<keyword evidence="7" id="KW-0496">Mitochondrion</keyword>
<evidence type="ECO:0000313" key="16">
    <source>
        <dbReference type="EMBL" id="CAB4968512.1"/>
    </source>
</evidence>
<dbReference type="GO" id="GO:0042720">
    <property type="term" value="C:mitochondrial inner membrane peptidase complex"/>
    <property type="evidence" value="ECO:0007669"/>
    <property type="project" value="TreeGrafter"/>
</dbReference>
<dbReference type="InterPro" id="IPR019758">
    <property type="entry name" value="Pept_S26A_signal_pept_1_CS"/>
</dbReference>
<evidence type="ECO:0000313" key="12">
    <source>
        <dbReference type="EMBL" id="CAB4702629.1"/>
    </source>
</evidence>
<dbReference type="EMBL" id="CAEZXT010000060">
    <property type="protein sequence ID" value="CAB4702629.1"/>
    <property type="molecule type" value="Genomic_DNA"/>
</dbReference>
<protein>
    <submittedName>
        <fullName evidence="13">Unannotated protein</fullName>
    </submittedName>
</protein>
<evidence type="ECO:0000313" key="13">
    <source>
        <dbReference type="EMBL" id="CAB4775083.1"/>
    </source>
</evidence>
<dbReference type="EMBL" id="CAFBOE010000003">
    <property type="protein sequence ID" value="CAB4968512.1"/>
    <property type="molecule type" value="Genomic_DNA"/>
</dbReference>
<gene>
    <name evidence="10" type="ORF">UFOPK1773_00138</name>
    <name evidence="11" type="ORF">UFOPK2288_01120</name>
    <name evidence="12" type="ORF">UFOPK2589_00917</name>
    <name evidence="13" type="ORF">UFOPK2931_00381</name>
    <name evidence="14" type="ORF">UFOPK3056_00037</name>
    <name evidence="15" type="ORF">UFOPK3558_00276</name>
    <name evidence="16" type="ORF">UFOPK3916_00105</name>
    <name evidence="17" type="ORF">UFOPK4074_00198</name>
    <name evidence="18" type="ORF">UFOPK4372_00045</name>
</gene>
<dbReference type="GO" id="GO:0006465">
    <property type="term" value="P:signal peptide processing"/>
    <property type="evidence" value="ECO:0007669"/>
    <property type="project" value="InterPro"/>
</dbReference>
<evidence type="ECO:0000313" key="17">
    <source>
        <dbReference type="EMBL" id="CAB5003710.1"/>
    </source>
</evidence>
<dbReference type="EMBL" id="CAFAAR010000002">
    <property type="protein sequence ID" value="CAB4793891.1"/>
    <property type="molecule type" value="Genomic_DNA"/>
</dbReference>
<dbReference type="EMBL" id="CAEZZZ010000011">
    <property type="protein sequence ID" value="CAB4775083.1"/>
    <property type="molecule type" value="Genomic_DNA"/>
</dbReference>
<evidence type="ECO:0000256" key="4">
    <source>
        <dbReference type="ARBA" id="ARBA00022792"/>
    </source>
</evidence>
<dbReference type="Pfam" id="PF00717">
    <property type="entry name" value="Peptidase_S24"/>
    <property type="match status" value="1"/>
</dbReference>
<evidence type="ECO:0000313" key="10">
    <source>
        <dbReference type="EMBL" id="CAB4580763.1"/>
    </source>
</evidence>
<sequence>MSKFGRLGRVVVAGPSMEPTFRNGDWLLVAWGKQGRIFDSVVIEREDQPGVFLIKRLIRNDEGKYWVEGDNKAHSNDSRRWGSINESEIVGRVIMRVRKAR</sequence>
<dbReference type="EMBL" id="CAFBQZ010000002">
    <property type="protein sequence ID" value="CAB5069731.1"/>
    <property type="molecule type" value="Genomic_DNA"/>
</dbReference>
<evidence type="ECO:0000256" key="3">
    <source>
        <dbReference type="ARBA" id="ARBA00004308"/>
    </source>
</evidence>
<dbReference type="EMBL" id="CAEZUA010000004">
    <property type="protein sequence ID" value="CAB4580763.1"/>
    <property type="molecule type" value="Genomic_DNA"/>
</dbReference>
<reference evidence="13" key="1">
    <citation type="submission" date="2020-05" db="EMBL/GenBank/DDBJ databases">
        <authorList>
            <person name="Chiriac C."/>
            <person name="Salcher M."/>
            <person name="Ghai R."/>
            <person name="Kavagutti S V."/>
        </authorList>
    </citation>
    <scope>NUCLEOTIDE SEQUENCE</scope>
</reference>
<evidence type="ECO:0000256" key="2">
    <source>
        <dbReference type="ARBA" id="ARBA00004273"/>
    </source>
</evidence>
<evidence type="ECO:0000313" key="14">
    <source>
        <dbReference type="EMBL" id="CAB4793891.1"/>
    </source>
</evidence>
<evidence type="ECO:0000256" key="7">
    <source>
        <dbReference type="ARBA" id="ARBA00023128"/>
    </source>
</evidence>
<evidence type="ECO:0000256" key="5">
    <source>
        <dbReference type="ARBA" id="ARBA00022801"/>
    </source>
</evidence>
<dbReference type="EMBL" id="CAEZWS010000081">
    <property type="protein sequence ID" value="CAB4672749.1"/>
    <property type="molecule type" value="Genomic_DNA"/>
</dbReference>
<keyword evidence="8" id="KW-0472">Membrane</keyword>
<dbReference type="PANTHER" id="PTHR12383:SF16">
    <property type="entry name" value="MITOCHONDRIAL INNER MEMBRANE PROTEASE SUBUNIT 1"/>
    <property type="match status" value="1"/>
</dbReference>
<keyword evidence="4" id="KW-0999">Mitochondrion inner membrane</keyword>
<accession>A0A6J6VVY8</accession>
<organism evidence="13">
    <name type="scientific">freshwater metagenome</name>
    <dbReference type="NCBI Taxonomy" id="449393"/>
    <lineage>
        <taxon>unclassified sequences</taxon>
        <taxon>metagenomes</taxon>
        <taxon>ecological metagenomes</taxon>
    </lineage>
</organism>
<dbReference type="SUPFAM" id="SSF51306">
    <property type="entry name" value="LexA/Signal peptidase"/>
    <property type="match status" value="1"/>
</dbReference>
<dbReference type="EMBL" id="CAFBPG010000008">
    <property type="protein sequence ID" value="CAB5003710.1"/>
    <property type="molecule type" value="Genomic_DNA"/>
</dbReference>
<dbReference type="CDD" id="cd06530">
    <property type="entry name" value="S26_SPase_I"/>
    <property type="match status" value="1"/>
</dbReference>
<evidence type="ECO:0000256" key="1">
    <source>
        <dbReference type="ARBA" id="ARBA00004167"/>
    </source>
</evidence>
<evidence type="ECO:0000259" key="9">
    <source>
        <dbReference type="Pfam" id="PF00717"/>
    </source>
</evidence>
<dbReference type="InterPro" id="IPR036286">
    <property type="entry name" value="LexA/Signal_pep-like_sf"/>
</dbReference>
<comment type="subcellular location">
    <subcellularLocation>
        <location evidence="3">Endomembrane system</location>
    </subcellularLocation>
    <subcellularLocation>
        <location evidence="1">Membrane</location>
        <topology evidence="1">Single-pass membrane protein</topology>
    </subcellularLocation>
    <subcellularLocation>
        <location evidence="2">Mitochondrion inner membrane</location>
    </subcellularLocation>
</comment>
<evidence type="ECO:0000313" key="18">
    <source>
        <dbReference type="EMBL" id="CAB5069731.1"/>
    </source>
</evidence>
<evidence type="ECO:0000313" key="11">
    <source>
        <dbReference type="EMBL" id="CAB4672749.1"/>
    </source>
</evidence>
<dbReference type="GO" id="GO:0004252">
    <property type="term" value="F:serine-type endopeptidase activity"/>
    <property type="evidence" value="ECO:0007669"/>
    <property type="project" value="InterPro"/>
</dbReference>
<keyword evidence="6" id="KW-0256">Endoplasmic reticulum</keyword>
<proteinExistence type="predicted"/>
<dbReference type="EMBL" id="CAFBMI010000012">
    <property type="protein sequence ID" value="CAB4893648.1"/>
    <property type="molecule type" value="Genomic_DNA"/>
</dbReference>
<name>A0A6J6VVY8_9ZZZZ</name>
<evidence type="ECO:0000256" key="6">
    <source>
        <dbReference type="ARBA" id="ARBA00022824"/>
    </source>
</evidence>
<dbReference type="AlphaFoldDB" id="A0A6J6VVY8"/>
<keyword evidence="5" id="KW-0378">Hydrolase</keyword>
<dbReference type="PROSITE" id="PS00761">
    <property type="entry name" value="SPASE_I_3"/>
    <property type="match status" value="1"/>
</dbReference>
<dbReference type="InterPro" id="IPR015927">
    <property type="entry name" value="Peptidase_S24_S26A/B/C"/>
</dbReference>
<evidence type="ECO:0000256" key="8">
    <source>
        <dbReference type="ARBA" id="ARBA00023136"/>
    </source>
</evidence>
<dbReference type="GO" id="GO:0005789">
    <property type="term" value="C:endoplasmic reticulum membrane"/>
    <property type="evidence" value="ECO:0007669"/>
    <property type="project" value="UniProtKB-SubCell"/>
</dbReference>
<dbReference type="GO" id="GO:0006627">
    <property type="term" value="P:protein processing involved in protein targeting to mitochondrion"/>
    <property type="evidence" value="ECO:0007669"/>
    <property type="project" value="TreeGrafter"/>
</dbReference>
<dbReference type="InterPro" id="IPR052064">
    <property type="entry name" value="Mito_IMP1_subunit"/>
</dbReference>
<evidence type="ECO:0000313" key="15">
    <source>
        <dbReference type="EMBL" id="CAB4893648.1"/>
    </source>
</evidence>
<dbReference type="PANTHER" id="PTHR12383">
    <property type="entry name" value="PROTEASE FAMILY S26 MITOCHONDRIAL INNER MEMBRANE PROTEASE-RELATED"/>
    <property type="match status" value="1"/>
</dbReference>